<feature type="compositionally biased region" description="Low complexity" evidence="1">
    <location>
        <begin position="693"/>
        <end position="705"/>
    </location>
</feature>
<dbReference type="Pfam" id="PF22893">
    <property type="entry name" value="ULD_2"/>
    <property type="match status" value="1"/>
</dbReference>
<dbReference type="InterPro" id="IPR054464">
    <property type="entry name" value="ULD_fung"/>
</dbReference>
<organism evidence="3 4">
    <name type="scientific">Diaporthe australafricana</name>
    <dbReference type="NCBI Taxonomy" id="127596"/>
    <lineage>
        <taxon>Eukaryota</taxon>
        <taxon>Fungi</taxon>
        <taxon>Dikarya</taxon>
        <taxon>Ascomycota</taxon>
        <taxon>Pezizomycotina</taxon>
        <taxon>Sordariomycetes</taxon>
        <taxon>Sordariomycetidae</taxon>
        <taxon>Diaporthales</taxon>
        <taxon>Diaporthaceae</taxon>
        <taxon>Diaporthe</taxon>
    </lineage>
</organism>
<feature type="compositionally biased region" description="Basic and acidic residues" evidence="1">
    <location>
        <begin position="227"/>
        <end position="240"/>
    </location>
</feature>
<feature type="domain" description="Ubiquitin-like" evidence="2">
    <location>
        <begin position="451"/>
        <end position="532"/>
    </location>
</feature>
<evidence type="ECO:0000313" key="4">
    <source>
        <dbReference type="Proteomes" id="UP001583177"/>
    </source>
</evidence>
<dbReference type="Proteomes" id="UP001583177">
    <property type="component" value="Unassembled WGS sequence"/>
</dbReference>
<feature type="compositionally biased region" description="Low complexity" evidence="1">
    <location>
        <begin position="247"/>
        <end position="266"/>
    </location>
</feature>
<evidence type="ECO:0000256" key="1">
    <source>
        <dbReference type="SAM" id="MobiDB-lite"/>
    </source>
</evidence>
<protein>
    <recommendedName>
        <fullName evidence="2">Ubiquitin-like domain-containing protein</fullName>
    </recommendedName>
</protein>
<evidence type="ECO:0000313" key="3">
    <source>
        <dbReference type="EMBL" id="KAL1881251.1"/>
    </source>
</evidence>
<feature type="region of interest" description="Disordered" evidence="1">
    <location>
        <begin position="682"/>
        <end position="705"/>
    </location>
</feature>
<gene>
    <name evidence="3" type="ORF">Daus18300_001103</name>
</gene>
<accession>A0ABR3XZ10</accession>
<comment type="caution">
    <text evidence="3">The sequence shown here is derived from an EMBL/GenBank/DDBJ whole genome shotgun (WGS) entry which is preliminary data.</text>
</comment>
<name>A0ABR3XZ10_9PEZI</name>
<keyword evidence="4" id="KW-1185">Reference proteome</keyword>
<proteinExistence type="predicted"/>
<reference evidence="3 4" key="1">
    <citation type="journal article" date="2024" name="IMA Fungus">
        <title>IMA Genome - F19 : A genome assembly and annotation guide to empower mycologists, including annotated draft genome sequences of Ceratocystis pirilliformis, Diaporthe australafricana, Fusarium ophioides, Paecilomyces lecythidis, and Sporothrix stenoceras.</title>
        <authorList>
            <person name="Aylward J."/>
            <person name="Wilson A.M."/>
            <person name="Visagie C.M."/>
            <person name="Spraker J."/>
            <person name="Barnes I."/>
            <person name="Buitendag C."/>
            <person name="Ceriani C."/>
            <person name="Del Mar Angel L."/>
            <person name="du Plessis D."/>
            <person name="Fuchs T."/>
            <person name="Gasser K."/>
            <person name="Kramer D."/>
            <person name="Li W."/>
            <person name="Munsamy K."/>
            <person name="Piso A."/>
            <person name="Price J.L."/>
            <person name="Sonnekus B."/>
            <person name="Thomas C."/>
            <person name="van der Nest A."/>
            <person name="van Dijk A."/>
            <person name="van Heerden A."/>
            <person name="van Vuuren N."/>
            <person name="Yilmaz N."/>
            <person name="Duong T.A."/>
            <person name="van der Merwe N.A."/>
            <person name="Wingfield M.J."/>
            <person name="Wingfield B.D."/>
        </authorList>
    </citation>
    <scope>NUCLEOTIDE SEQUENCE [LARGE SCALE GENOMIC DNA]</scope>
    <source>
        <strain evidence="3 4">CMW 18300</strain>
    </source>
</reference>
<dbReference type="EMBL" id="JAWRVE010000006">
    <property type="protein sequence ID" value="KAL1881251.1"/>
    <property type="molecule type" value="Genomic_DNA"/>
</dbReference>
<feature type="region of interest" description="Disordered" evidence="1">
    <location>
        <begin position="222"/>
        <end position="295"/>
    </location>
</feature>
<sequence length="705" mass="78683">MADTRAGSSVQAAVAFGQKLADLLQTIVELNLSDAVQTSLKSVLHDVLITSGTLRQLQDLMVDEAVGPGQIARPAVTSACLNDVEKLAVKCDLIYKTVMLISQKAVARDKSKGDDSELPSLEDLKNELLIGPIPDPSSVKSIRLVGTSGFGDQREWVENRLDRCQEQLQWIGMGLLVHLHIFKLVKQQLGTVERDAGAFEQELISRGAVQILRTRQTKFAKRKARKQEKAQRQWELRRDADDSDTESVVSDATSARSSTTASTAVDNSASAAGEAPMGKDISDVEDLDKGNDKVDANATDEVTGLDKSIIKDKTPRSVASKGKFSLDLPAFFFEWKQKLFGTDDKFKTDWPSTKLEAYIRHTRNHWKPNKIPFGHKRLTYGLNKVIKDGPKGTSTWSRYIELDQHTRLAVDDIVKEANQHQSRERVCVALQQYNQESDDPFILVFLTVRKEPKPISFKDAVGRTYALPFETCRTWEAMKCHMTEAFNHVKVIGPHVMEGHFDLITSDGHIILPHLWATTVKPGAAIDMRMWPVTTSLRGFYGEPPFVVPNSESQARHLARMRQVQQQRMNAMRTPPHAIPMRPPMGMPMGMPHGGHPPPMHRPPPPPGMPVFVDIVDGGRPMKRTAEAYSKDDITEKEDEQMMFVDFVEELEKTKTTTVADLLTRFTNLKDVPDDDCLANLLNTDSDYDSDDSGTSSSSSELIDD</sequence>
<evidence type="ECO:0000259" key="2">
    <source>
        <dbReference type="Pfam" id="PF22893"/>
    </source>
</evidence>